<dbReference type="SUPFAM" id="SSF53098">
    <property type="entry name" value="Ribonuclease H-like"/>
    <property type="match status" value="1"/>
</dbReference>
<reference evidence="10" key="2">
    <citation type="submission" date="2023-05" db="EMBL/GenBank/DDBJ databases">
        <authorList>
            <consortium name="Lawrence Berkeley National Laboratory"/>
            <person name="Steindorff A."/>
            <person name="Hensen N."/>
            <person name="Bonometti L."/>
            <person name="Westerberg I."/>
            <person name="Brannstrom I.O."/>
            <person name="Guillou S."/>
            <person name="Cros-Aarteil S."/>
            <person name="Calhoun S."/>
            <person name="Haridas S."/>
            <person name="Kuo A."/>
            <person name="Mondo S."/>
            <person name="Pangilinan J."/>
            <person name="Riley R."/>
            <person name="Labutti K."/>
            <person name="Andreopoulos B."/>
            <person name="Lipzen A."/>
            <person name="Chen C."/>
            <person name="Yanf M."/>
            <person name="Daum C."/>
            <person name="Ng V."/>
            <person name="Clum A."/>
            <person name="Ohm R."/>
            <person name="Martin F."/>
            <person name="Silar P."/>
            <person name="Natvig D."/>
            <person name="Lalanne C."/>
            <person name="Gautier V."/>
            <person name="Ament-Velasquez S.L."/>
            <person name="Kruys A."/>
            <person name="Hutchinson M.I."/>
            <person name="Powell A.J."/>
            <person name="Barry K."/>
            <person name="Miller A.N."/>
            <person name="Grigoriev I.V."/>
            <person name="Debuchy R."/>
            <person name="Gladieux P."/>
            <person name="Thoren M.H."/>
            <person name="Johannesson H."/>
        </authorList>
    </citation>
    <scope>NUCLEOTIDE SEQUENCE</scope>
    <source>
        <strain evidence="10">CBS 103.79</strain>
    </source>
</reference>
<evidence type="ECO:0000256" key="2">
    <source>
        <dbReference type="ARBA" id="ARBA00005300"/>
    </source>
</evidence>
<gene>
    <name evidence="10" type="ORF">C8A05DRAFT_16093</name>
</gene>
<evidence type="ECO:0000313" key="10">
    <source>
        <dbReference type="EMBL" id="KAK3901777.1"/>
    </source>
</evidence>
<keyword evidence="5" id="KW-0479">Metal-binding</keyword>
<evidence type="ECO:0000256" key="5">
    <source>
        <dbReference type="ARBA" id="ARBA00022723"/>
    </source>
</evidence>
<dbReference type="PANTHER" id="PTHR10642">
    <property type="entry name" value="RIBONUCLEASE H1"/>
    <property type="match status" value="1"/>
</dbReference>
<evidence type="ECO:0000256" key="4">
    <source>
        <dbReference type="ARBA" id="ARBA00022722"/>
    </source>
</evidence>
<evidence type="ECO:0000256" key="8">
    <source>
        <dbReference type="SAM" id="MobiDB-lite"/>
    </source>
</evidence>
<dbReference type="GO" id="GO:0043137">
    <property type="term" value="P:DNA replication, removal of RNA primer"/>
    <property type="evidence" value="ECO:0007669"/>
    <property type="project" value="TreeGrafter"/>
</dbReference>
<dbReference type="GO" id="GO:0004523">
    <property type="term" value="F:RNA-DNA hybrid ribonuclease activity"/>
    <property type="evidence" value="ECO:0007669"/>
    <property type="project" value="UniProtKB-EC"/>
</dbReference>
<proteinExistence type="inferred from homology"/>
<feature type="region of interest" description="Disordered" evidence="8">
    <location>
        <begin position="1"/>
        <end position="29"/>
    </location>
</feature>
<dbReference type="GO" id="GO:0046872">
    <property type="term" value="F:metal ion binding"/>
    <property type="evidence" value="ECO:0007669"/>
    <property type="project" value="UniProtKB-KW"/>
</dbReference>
<reference evidence="10" key="1">
    <citation type="journal article" date="2023" name="Mol. Phylogenet. Evol.">
        <title>Genome-scale phylogeny and comparative genomics of the fungal order Sordariales.</title>
        <authorList>
            <person name="Hensen N."/>
            <person name="Bonometti L."/>
            <person name="Westerberg I."/>
            <person name="Brannstrom I.O."/>
            <person name="Guillou S."/>
            <person name="Cros-Aarteil S."/>
            <person name="Calhoun S."/>
            <person name="Haridas S."/>
            <person name="Kuo A."/>
            <person name="Mondo S."/>
            <person name="Pangilinan J."/>
            <person name="Riley R."/>
            <person name="LaButti K."/>
            <person name="Andreopoulos B."/>
            <person name="Lipzen A."/>
            <person name="Chen C."/>
            <person name="Yan M."/>
            <person name="Daum C."/>
            <person name="Ng V."/>
            <person name="Clum A."/>
            <person name="Steindorff A."/>
            <person name="Ohm R.A."/>
            <person name="Martin F."/>
            <person name="Silar P."/>
            <person name="Natvig D.O."/>
            <person name="Lalanne C."/>
            <person name="Gautier V."/>
            <person name="Ament-Velasquez S.L."/>
            <person name="Kruys A."/>
            <person name="Hutchinson M.I."/>
            <person name="Powell A.J."/>
            <person name="Barry K."/>
            <person name="Miller A.N."/>
            <person name="Grigoriev I.V."/>
            <person name="Debuchy R."/>
            <person name="Gladieux P."/>
            <person name="Hiltunen Thoren M."/>
            <person name="Johannesson H."/>
        </authorList>
    </citation>
    <scope>NUCLEOTIDE SEQUENCE</scope>
    <source>
        <strain evidence="10">CBS 103.79</strain>
    </source>
</reference>
<dbReference type="Gene3D" id="3.30.420.10">
    <property type="entry name" value="Ribonuclease H-like superfamily/Ribonuclease H"/>
    <property type="match status" value="1"/>
</dbReference>
<dbReference type="InterPro" id="IPR036397">
    <property type="entry name" value="RNaseH_sf"/>
</dbReference>
<dbReference type="InterPro" id="IPR002156">
    <property type="entry name" value="RNaseH_domain"/>
</dbReference>
<evidence type="ECO:0000256" key="3">
    <source>
        <dbReference type="ARBA" id="ARBA00012180"/>
    </source>
</evidence>
<feature type="compositionally biased region" description="Basic and acidic residues" evidence="8">
    <location>
        <begin position="8"/>
        <end position="29"/>
    </location>
</feature>
<evidence type="ECO:0000313" key="11">
    <source>
        <dbReference type="Proteomes" id="UP001303889"/>
    </source>
</evidence>
<keyword evidence="11" id="KW-1185">Reference proteome</keyword>
<dbReference type="Pfam" id="PF00075">
    <property type="entry name" value="RNase_H"/>
    <property type="match status" value="1"/>
</dbReference>
<protein>
    <recommendedName>
        <fullName evidence="3">ribonuclease H</fullName>
        <ecNumber evidence="3">3.1.26.4</ecNumber>
    </recommendedName>
</protein>
<evidence type="ECO:0000256" key="1">
    <source>
        <dbReference type="ARBA" id="ARBA00000077"/>
    </source>
</evidence>
<comment type="caution">
    <text evidence="10">The sequence shown here is derived from an EMBL/GenBank/DDBJ whole genome shotgun (WGS) entry which is preliminary data.</text>
</comment>
<dbReference type="Proteomes" id="UP001303889">
    <property type="component" value="Unassembled WGS sequence"/>
</dbReference>
<sequence length="280" mass="30636">MNRAYHSSQDHDSGDDLHNDHPAPAGRELRDETTLDEYYALFDLPPDEIESVGRSGFTHLRCPGTDHRCMCGRLYSHLTSLIVAVDGACPGNGSPKAVRSACGVYLGNPDKAEADERKPENWAWRVPNAAGYAHTSQRAELHAALGGLQAARGFVESGGQWPCEPESCGGRCQANYVVIKSDSAYLVNGASQSLKKWQGNGWKTASRTAVKNRDLWEEISRRLEELKGLGAEVEFWLVPREMNWKADELANEGLSSGMCLGEDGLEFITRESDFVGGGAH</sequence>
<organism evidence="10 11">
    <name type="scientific">Staphylotrichum tortipilum</name>
    <dbReference type="NCBI Taxonomy" id="2831512"/>
    <lineage>
        <taxon>Eukaryota</taxon>
        <taxon>Fungi</taxon>
        <taxon>Dikarya</taxon>
        <taxon>Ascomycota</taxon>
        <taxon>Pezizomycotina</taxon>
        <taxon>Sordariomycetes</taxon>
        <taxon>Sordariomycetidae</taxon>
        <taxon>Sordariales</taxon>
        <taxon>Chaetomiaceae</taxon>
        <taxon>Staphylotrichum</taxon>
    </lineage>
</organism>
<keyword evidence="4" id="KW-0540">Nuclease</keyword>
<name>A0AAN6MIZ9_9PEZI</name>
<dbReference type="InterPro" id="IPR012337">
    <property type="entry name" value="RNaseH-like_sf"/>
</dbReference>
<evidence type="ECO:0000259" key="9">
    <source>
        <dbReference type="PROSITE" id="PS50879"/>
    </source>
</evidence>
<comment type="similarity">
    <text evidence="2">Belongs to the RNase H family.</text>
</comment>
<keyword evidence="6" id="KW-0255">Endonuclease</keyword>
<feature type="domain" description="RNase H type-1" evidence="9">
    <location>
        <begin position="77"/>
        <end position="255"/>
    </location>
</feature>
<dbReference type="PROSITE" id="PS50879">
    <property type="entry name" value="RNASE_H_1"/>
    <property type="match status" value="1"/>
</dbReference>
<accession>A0AAN6MIZ9</accession>
<dbReference type="GO" id="GO:0003676">
    <property type="term" value="F:nucleic acid binding"/>
    <property type="evidence" value="ECO:0007669"/>
    <property type="project" value="InterPro"/>
</dbReference>
<dbReference type="InterPro" id="IPR050092">
    <property type="entry name" value="RNase_H"/>
</dbReference>
<dbReference type="EC" id="3.1.26.4" evidence="3"/>
<keyword evidence="7" id="KW-0378">Hydrolase</keyword>
<evidence type="ECO:0000256" key="7">
    <source>
        <dbReference type="ARBA" id="ARBA00022801"/>
    </source>
</evidence>
<dbReference type="AlphaFoldDB" id="A0AAN6MIZ9"/>
<comment type="catalytic activity">
    <reaction evidence="1">
        <text>Endonucleolytic cleavage to 5'-phosphomonoester.</text>
        <dbReference type="EC" id="3.1.26.4"/>
    </reaction>
</comment>
<dbReference type="CDD" id="cd13934">
    <property type="entry name" value="RNase_H_Dikarya_like"/>
    <property type="match status" value="1"/>
</dbReference>
<evidence type="ECO:0000256" key="6">
    <source>
        <dbReference type="ARBA" id="ARBA00022759"/>
    </source>
</evidence>
<dbReference type="EMBL" id="MU855556">
    <property type="protein sequence ID" value="KAK3901777.1"/>
    <property type="molecule type" value="Genomic_DNA"/>
</dbReference>
<dbReference type="PANTHER" id="PTHR10642:SF26">
    <property type="entry name" value="RIBONUCLEASE H1"/>
    <property type="match status" value="1"/>
</dbReference>